<evidence type="ECO:0000256" key="3">
    <source>
        <dbReference type="SAM" id="MobiDB-lite"/>
    </source>
</evidence>
<gene>
    <name evidence="5" type="ORF">EWH70_09255</name>
</gene>
<organism evidence="5 6">
    <name type="scientific">Amycolatopsis suaedae</name>
    <dbReference type="NCBI Taxonomy" id="2510978"/>
    <lineage>
        <taxon>Bacteria</taxon>
        <taxon>Bacillati</taxon>
        <taxon>Actinomycetota</taxon>
        <taxon>Actinomycetes</taxon>
        <taxon>Pseudonocardiales</taxon>
        <taxon>Pseudonocardiaceae</taxon>
        <taxon>Amycolatopsis</taxon>
    </lineage>
</organism>
<keyword evidence="2 4" id="KW-0472">Membrane</keyword>
<evidence type="ECO:0008006" key="7">
    <source>
        <dbReference type="Google" id="ProtNLM"/>
    </source>
</evidence>
<accession>A0A4Q7JBI6</accession>
<feature type="compositionally biased region" description="Low complexity" evidence="3">
    <location>
        <begin position="47"/>
        <end position="62"/>
    </location>
</feature>
<reference evidence="5 6" key="1">
    <citation type="submission" date="2019-02" db="EMBL/GenBank/DDBJ databases">
        <title>Draft genome sequence of Amycolatopsis sp. 8-3EHSu isolated from roots of Suaeda maritima.</title>
        <authorList>
            <person name="Duangmal K."/>
            <person name="Chantavorakit T."/>
        </authorList>
    </citation>
    <scope>NUCLEOTIDE SEQUENCE [LARGE SCALE GENOMIC DNA]</scope>
    <source>
        <strain evidence="5 6">8-3EHSu</strain>
    </source>
</reference>
<dbReference type="PANTHER" id="PTHR37042">
    <property type="entry name" value="OUTER MEMBRANE PROTEIN RV1973"/>
    <property type="match status" value="1"/>
</dbReference>
<feature type="compositionally biased region" description="Pro residues" evidence="3">
    <location>
        <begin position="33"/>
        <end position="45"/>
    </location>
</feature>
<dbReference type="GO" id="GO:0016020">
    <property type="term" value="C:membrane"/>
    <property type="evidence" value="ECO:0007669"/>
    <property type="project" value="UniProtKB-SubCell"/>
</dbReference>
<feature type="region of interest" description="Disordered" evidence="3">
    <location>
        <begin position="1"/>
        <end position="103"/>
    </location>
</feature>
<dbReference type="AlphaFoldDB" id="A0A4Q7JBI6"/>
<dbReference type="PANTHER" id="PTHR37042:SF4">
    <property type="entry name" value="OUTER MEMBRANE PROTEIN RV1973"/>
    <property type="match status" value="1"/>
</dbReference>
<sequence>MPQSRRPAEPPSRRPRVAGIRRPGTSADRPSPRPRPAPEPSPEPEPVVEATEPVSTVGTEVPVVEEPEEAEEKPRPRQKSKRDWGPKTDSEPEVADEPAPKLPETTERRVRRWYQLAAVMVVVALVFGGLAVFFKIKEQQASGPTENAALLDVAKTAQVKQAVTTAAESLFSYNFNDIAKTENAANDLLAGDEVRTKYNVLMAEVKRLAPEQKMVVTVKVTRSAVVMLDGDRAKVMVFVDQTSTRTDQNKTSSAGAQMWFNTEYRDGKWKVTDLETYAGGQPAKPTSPPPASGQPPVPAPPGN</sequence>
<comment type="subcellular location">
    <subcellularLocation>
        <location evidence="1">Membrane</location>
    </subcellularLocation>
</comment>
<keyword evidence="4" id="KW-1133">Transmembrane helix</keyword>
<evidence type="ECO:0000313" key="6">
    <source>
        <dbReference type="Proteomes" id="UP000292003"/>
    </source>
</evidence>
<evidence type="ECO:0000256" key="1">
    <source>
        <dbReference type="ARBA" id="ARBA00004370"/>
    </source>
</evidence>
<feature type="region of interest" description="Disordered" evidence="3">
    <location>
        <begin position="273"/>
        <end position="303"/>
    </location>
</feature>
<evidence type="ECO:0000313" key="5">
    <source>
        <dbReference type="EMBL" id="RZQ64448.1"/>
    </source>
</evidence>
<feature type="compositionally biased region" description="Basic and acidic residues" evidence="3">
    <location>
        <begin position="81"/>
        <end position="90"/>
    </location>
</feature>
<dbReference type="Proteomes" id="UP000292003">
    <property type="component" value="Unassembled WGS sequence"/>
</dbReference>
<dbReference type="EMBL" id="SFCC01000004">
    <property type="protein sequence ID" value="RZQ64448.1"/>
    <property type="molecule type" value="Genomic_DNA"/>
</dbReference>
<feature type="compositionally biased region" description="Pro residues" evidence="3">
    <location>
        <begin position="285"/>
        <end position="303"/>
    </location>
</feature>
<name>A0A4Q7JBI6_9PSEU</name>
<evidence type="ECO:0000256" key="2">
    <source>
        <dbReference type="ARBA" id="ARBA00023136"/>
    </source>
</evidence>
<comment type="caution">
    <text evidence="5">The sequence shown here is derived from an EMBL/GenBank/DDBJ whole genome shotgun (WGS) entry which is preliminary data.</text>
</comment>
<dbReference type="RefSeq" id="WP_130474883.1">
    <property type="nucleotide sequence ID" value="NZ_SFCC01000004.1"/>
</dbReference>
<keyword evidence="4" id="KW-0812">Transmembrane</keyword>
<protein>
    <recommendedName>
        <fullName evidence="7">Mce-associated membrane protein</fullName>
    </recommendedName>
</protein>
<proteinExistence type="predicted"/>
<feature type="transmembrane region" description="Helical" evidence="4">
    <location>
        <begin position="113"/>
        <end position="134"/>
    </location>
</feature>
<feature type="compositionally biased region" description="Basic and acidic residues" evidence="3">
    <location>
        <begin position="1"/>
        <end position="12"/>
    </location>
</feature>
<keyword evidence="6" id="KW-1185">Reference proteome</keyword>
<dbReference type="OrthoDB" id="5192320at2"/>
<evidence type="ECO:0000256" key="4">
    <source>
        <dbReference type="SAM" id="Phobius"/>
    </source>
</evidence>